<keyword evidence="2" id="KW-1185">Reference proteome</keyword>
<dbReference type="Pfam" id="PF07307">
    <property type="entry name" value="HEPPP_synt_1"/>
    <property type="match status" value="1"/>
</dbReference>
<dbReference type="Gene3D" id="1.20.120.1450">
    <property type="match status" value="1"/>
</dbReference>
<organism evidence="1 2">
    <name type="scientific">Oceanobacillus kapialis</name>
    <dbReference type="NCBI Taxonomy" id="481353"/>
    <lineage>
        <taxon>Bacteria</taxon>
        <taxon>Bacillati</taxon>
        <taxon>Bacillota</taxon>
        <taxon>Bacilli</taxon>
        <taxon>Bacillales</taxon>
        <taxon>Bacillaceae</taxon>
        <taxon>Oceanobacillus</taxon>
    </lineage>
</organism>
<dbReference type="InterPro" id="IPR009920">
    <property type="entry name" value="HEPPP_synth_su1"/>
</dbReference>
<reference evidence="2" key="1">
    <citation type="journal article" date="2019" name="Int. J. Syst. Evol. Microbiol.">
        <title>The Global Catalogue of Microorganisms (GCM) 10K type strain sequencing project: providing services to taxonomists for standard genome sequencing and annotation.</title>
        <authorList>
            <consortium name="The Broad Institute Genomics Platform"/>
            <consortium name="The Broad Institute Genome Sequencing Center for Infectious Disease"/>
            <person name="Wu L."/>
            <person name="Ma J."/>
        </authorList>
    </citation>
    <scope>NUCLEOTIDE SEQUENCE [LARGE SCALE GENOMIC DNA]</scope>
    <source>
        <strain evidence="2">TISTR 1858</strain>
    </source>
</reference>
<gene>
    <name evidence="1" type="ORF">ACFSUN_18130</name>
</gene>
<proteinExistence type="predicted"/>
<comment type="caution">
    <text evidence="1">The sequence shown here is derived from an EMBL/GenBank/DDBJ whole genome shotgun (WGS) entry which is preliminary data.</text>
</comment>
<name>A0ABW5Q5G7_9BACI</name>
<evidence type="ECO:0000313" key="2">
    <source>
        <dbReference type="Proteomes" id="UP001597451"/>
    </source>
</evidence>
<sequence>MTARLDNFHLEKLIREKMKHAYLYTHIEEPLIDQAKLILLTTILEETSLSKAQKENVIITAMLIQIALDTHDKVPSTNEMNEDKANKVSGQLNVLAGDYYSGLYYLLLSEMKEISLIHTLASAIKEINENKMTLYYNEAVSFKAHLGILTTVESLLSTSVANYVGLDHYNQVSREWIITNKLLHERQNYLQHGKSFIIESGTHYTGDIGVALSIVDSIIERGLHELSLFLENNPKRETILGLAIKKLLQENSKLVEEG</sequence>
<dbReference type="Proteomes" id="UP001597451">
    <property type="component" value="Unassembled WGS sequence"/>
</dbReference>
<dbReference type="RefSeq" id="WP_379564186.1">
    <property type="nucleotide sequence ID" value="NZ_JBHUMX010000045.1"/>
</dbReference>
<evidence type="ECO:0000313" key="1">
    <source>
        <dbReference type="EMBL" id="MFD2630690.1"/>
    </source>
</evidence>
<dbReference type="EMBL" id="JBHUMX010000045">
    <property type="protein sequence ID" value="MFD2630690.1"/>
    <property type="molecule type" value="Genomic_DNA"/>
</dbReference>
<accession>A0ABW5Q5G7</accession>
<protein>
    <submittedName>
        <fullName evidence="1">Heptaprenyl diphosphate synthase component 1</fullName>
    </submittedName>
</protein>